<dbReference type="SUPFAM" id="SSF81383">
    <property type="entry name" value="F-box domain"/>
    <property type="match status" value="1"/>
</dbReference>
<feature type="compositionally biased region" description="Low complexity" evidence="7">
    <location>
        <begin position="124"/>
        <end position="133"/>
    </location>
</feature>
<feature type="region of interest" description="Disordered" evidence="7">
    <location>
        <begin position="1"/>
        <end position="35"/>
    </location>
</feature>
<feature type="region of interest" description="Disordered" evidence="7">
    <location>
        <begin position="124"/>
        <end position="147"/>
    </location>
</feature>
<comment type="caution">
    <text evidence="9">The sequence shown here is derived from an EMBL/GenBank/DDBJ whole genome shotgun (WGS) entry which is preliminary data.</text>
</comment>
<dbReference type="FunFam" id="1.20.1280.50:FF:000067">
    <property type="entry name" value="F-box protein GID2"/>
    <property type="match status" value="1"/>
</dbReference>
<dbReference type="OrthoDB" id="1896968at2759"/>
<accession>A0A834ZJQ8</accession>
<dbReference type="PANTHER" id="PTHR47750:SF7">
    <property type="entry name" value="F-BOX PROTEIN"/>
    <property type="match status" value="1"/>
</dbReference>
<evidence type="ECO:0000256" key="7">
    <source>
        <dbReference type="SAM" id="MobiDB-lite"/>
    </source>
</evidence>
<name>A0A834ZJQ8_TETSI</name>
<dbReference type="InterPro" id="IPR001810">
    <property type="entry name" value="F-box_dom"/>
</dbReference>
<organism evidence="9 10">
    <name type="scientific">Tetracentron sinense</name>
    <name type="common">Spur-leaf</name>
    <dbReference type="NCBI Taxonomy" id="13715"/>
    <lineage>
        <taxon>Eukaryota</taxon>
        <taxon>Viridiplantae</taxon>
        <taxon>Streptophyta</taxon>
        <taxon>Embryophyta</taxon>
        <taxon>Tracheophyta</taxon>
        <taxon>Spermatophyta</taxon>
        <taxon>Magnoliopsida</taxon>
        <taxon>Trochodendrales</taxon>
        <taxon>Trochodendraceae</taxon>
        <taxon>Tetracentron</taxon>
    </lineage>
</organism>
<dbReference type="Proteomes" id="UP000655225">
    <property type="component" value="Unassembled WGS sequence"/>
</dbReference>
<comment type="subcellular location">
    <subcellularLocation>
        <location evidence="1">Nucleus</location>
    </subcellularLocation>
</comment>
<keyword evidence="3" id="KW-0833">Ubl conjugation pathway</keyword>
<feature type="compositionally biased region" description="Acidic residues" evidence="7">
    <location>
        <begin position="26"/>
        <end position="35"/>
    </location>
</feature>
<dbReference type="EMBL" id="JABCRI010000006">
    <property type="protein sequence ID" value="KAF8404946.1"/>
    <property type="molecule type" value="Genomic_DNA"/>
</dbReference>
<feature type="domain" description="F-box" evidence="8">
    <location>
        <begin position="37"/>
        <end position="83"/>
    </location>
</feature>
<dbReference type="Pfam" id="PF12937">
    <property type="entry name" value="F-box-like"/>
    <property type="match status" value="1"/>
</dbReference>
<dbReference type="SMART" id="SM00256">
    <property type="entry name" value="FBOX"/>
    <property type="match status" value="1"/>
</dbReference>
<evidence type="ECO:0000313" key="10">
    <source>
        <dbReference type="Proteomes" id="UP000655225"/>
    </source>
</evidence>
<evidence type="ECO:0000313" key="9">
    <source>
        <dbReference type="EMBL" id="KAF8404946.1"/>
    </source>
</evidence>
<keyword evidence="5" id="KW-0539">Nucleus</keyword>
<gene>
    <name evidence="9" type="ORF">HHK36_009841</name>
</gene>
<dbReference type="InterPro" id="IPR044184">
    <property type="entry name" value="SNE/GID2"/>
</dbReference>
<evidence type="ECO:0000256" key="5">
    <source>
        <dbReference type="ARBA" id="ARBA00023242"/>
    </source>
</evidence>
<dbReference type="CDD" id="cd22151">
    <property type="entry name" value="F-box_AtGID2-like"/>
    <property type="match status" value="1"/>
</dbReference>
<comment type="pathway">
    <text evidence="2">Protein modification; protein ubiquitination.</text>
</comment>
<evidence type="ECO:0000256" key="3">
    <source>
        <dbReference type="ARBA" id="ARBA00022786"/>
    </source>
</evidence>
<evidence type="ECO:0000256" key="1">
    <source>
        <dbReference type="ARBA" id="ARBA00004123"/>
    </source>
</evidence>
<dbReference type="GO" id="GO:0019005">
    <property type="term" value="C:SCF ubiquitin ligase complex"/>
    <property type="evidence" value="ECO:0007669"/>
    <property type="project" value="InterPro"/>
</dbReference>
<dbReference type="OMA" id="ICTKHWA"/>
<dbReference type="GO" id="GO:0009740">
    <property type="term" value="P:gibberellic acid mediated signaling pathway"/>
    <property type="evidence" value="ECO:0007669"/>
    <property type="project" value="UniProtKB-KW"/>
</dbReference>
<dbReference type="PANTHER" id="PTHR47750">
    <property type="entry name" value="F-BOX PROTEIN SNE"/>
    <property type="match status" value="1"/>
</dbReference>
<dbReference type="GO" id="GO:0005634">
    <property type="term" value="C:nucleus"/>
    <property type="evidence" value="ECO:0007669"/>
    <property type="project" value="UniProtKB-SubCell"/>
</dbReference>
<sequence length="176" mass="19924">MKRSLDADEDPAAGEERMKKKIKGGEEEEEEEEIQEEMGCVYLDDNLLYEVLKHVDAKSLAKAGCVSKQWHKTAEDERLWEMICIRHWASVGCGTQQLRSLVLSLGGFRRLYSLYIRHLLKPFSSPSPSSSSPFPAPGIHSKTRTHGGKDEVHLTLSLLSIGYFKNMNLSNRSQMN</sequence>
<protein>
    <recommendedName>
        <fullName evidence="6">F-box protein GID2</fullName>
    </recommendedName>
</protein>
<proteinExistence type="predicted"/>
<dbReference type="PROSITE" id="PS50181">
    <property type="entry name" value="FBOX"/>
    <property type="match status" value="1"/>
</dbReference>
<keyword evidence="4" id="KW-0939">Gibberellin signaling pathway</keyword>
<keyword evidence="10" id="KW-1185">Reference proteome</keyword>
<evidence type="ECO:0000256" key="4">
    <source>
        <dbReference type="ARBA" id="ARBA00022941"/>
    </source>
</evidence>
<dbReference type="GO" id="GO:0009937">
    <property type="term" value="P:regulation of gibberellic acid mediated signaling pathway"/>
    <property type="evidence" value="ECO:0007669"/>
    <property type="project" value="InterPro"/>
</dbReference>
<evidence type="ECO:0000256" key="2">
    <source>
        <dbReference type="ARBA" id="ARBA00004906"/>
    </source>
</evidence>
<dbReference type="Gene3D" id="1.20.1280.50">
    <property type="match status" value="1"/>
</dbReference>
<dbReference type="AlphaFoldDB" id="A0A834ZJQ8"/>
<evidence type="ECO:0000256" key="6">
    <source>
        <dbReference type="ARBA" id="ARBA00069742"/>
    </source>
</evidence>
<dbReference type="InterPro" id="IPR036047">
    <property type="entry name" value="F-box-like_dom_sf"/>
</dbReference>
<evidence type="ECO:0000259" key="8">
    <source>
        <dbReference type="PROSITE" id="PS50181"/>
    </source>
</evidence>
<reference evidence="9 10" key="1">
    <citation type="submission" date="2020-04" db="EMBL/GenBank/DDBJ databases">
        <title>Plant Genome Project.</title>
        <authorList>
            <person name="Zhang R.-G."/>
        </authorList>
    </citation>
    <scope>NUCLEOTIDE SEQUENCE [LARGE SCALE GENOMIC DNA]</scope>
    <source>
        <strain evidence="9">YNK0</strain>
        <tissue evidence="9">Leaf</tissue>
    </source>
</reference>